<evidence type="ECO:0000313" key="1">
    <source>
        <dbReference type="EMBL" id="RYU47081.1"/>
    </source>
</evidence>
<proteinExistence type="predicted"/>
<evidence type="ECO:0000313" key="2">
    <source>
        <dbReference type="EMBL" id="RYU59194.1"/>
    </source>
</evidence>
<evidence type="ECO:0000313" key="4">
    <source>
        <dbReference type="Proteomes" id="UP000294166"/>
    </source>
</evidence>
<dbReference type="AlphaFoldDB" id="A0A4Q5KL35"/>
<reference evidence="3 4" key="1">
    <citation type="submission" date="2019-02" db="EMBL/GenBank/DDBJ databases">
        <title>Genome sequences of Aliivibrio finisterrensis strains from farmed Atlantic salmon.</title>
        <authorList>
            <person name="Bowman J.P."/>
        </authorList>
    </citation>
    <scope>NUCLEOTIDE SEQUENCE [LARGE SCALE GENOMIC DNA]</scope>
    <source>
        <strain evidence="2 4">A21</strain>
        <strain evidence="1 3">A46</strain>
    </source>
</reference>
<dbReference type="Proteomes" id="UP000294063">
    <property type="component" value="Unassembled WGS sequence"/>
</dbReference>
<comment type="caution">
    <text evidence="1">The sequence shown here is derived from an EMBL/GenBank/DDBJ whole genome shotgun (WGS) entry which is preliminary data.</text>
</comment>
<organism evidence="1 3">
    <name type="scientific">Aliivibrio finisterrensis</name>
    <dbReference type="NCBI Taxonomy" id="511998"/>
    <lineage>
        <taxon>Bacteria</taxon>
        <taxon>Pseudomonadati</taxon>
        <taxon>Pseudomonadota</taxon>
        <taxon>Gammaproteobacteria</taxon>
        <taxon>Vibrionales</taxon>
        <taxon>Vibrionaceae</taxon>
        <taxon>Aliivibrio</taxon>
    </lineage>
</organism>
<sequence length="91" mass="10436">MKLNNLDREIRLLCPTCGCTDFSHEEHNENDLVTCAQCERKMSKGDLINENSEVINEAKHEIASEAKKQIEAEMKKMLKNAFKGSKNIKIR</sequence>
<keyword evidence="4" id="KW-1185">Reference proteome</keyword>
<protein>
    <submittedName>
        <fullName evidence="1">Uncharacterized protein</fullName>
    </submittedName>
</protein>
<dbReference type="EMBL" id="SEZN01000072">
    <property type="protein sequence ID" value="RYU59194.1"/>
    <property type="molecule type" value="Genomic_DNA"/>
</dbReference>
<gene>
    <name evidence="2" type="ORF">ERW53_20165</name>
    <name evidence="1" type="ORF">ERW57_18855</name>
</gene>
<accession>A0A4Q5KL35</accession>
<name>A0A4Q5KL35_9GAMM</name>
<dbReference type="Proteomes" id="UP000294166">
    <property type="component" value="Unassembled WGS sequence"/>
</dbReference>
<evidence type="ECO:0000313" key="3">
    <source>
        <dbReference type="Proteomes" id="UP000294063"/>
    </source>
</evidence>
<dbReference type="RefSeq" id="WP_130049441.1">
    <property type="nucleotide sequence ID" value="NZ_SEZK01000074.1"/>
</dbReference>
<dbReference type="EMBL" id="SEZK01000074">
    <property type="protein sequence ID" value="RYU47081.1"/>
    <property type="molecule type" value="Genomic_DNA"/>
</dbReference>